<comment type="caution">
    <text evidence="1">The sequence shown here is derived from an EMBL/GenBank/DDBJ whole genome shotgun (WGS) entry which is preliminary data.</text>
</comment>
<gene>
    <name evidence="1" type="ORF">Lery_2016</name>
</gene>
<reference evidence="1 2" key="1">
    <citation type="submission" date="2015-11" db="EMBL/GenBank/DDBJ databases">
        <title>Genomic analysis of 38 Legionella species identifies large and diverse effector repertoires.</title>
        <authorList>
            <person name="Burstein D."/>
            <person name="Amaro F."/>
            <person name="Zusman T."/>
            <person name="Lifshitz Z."/>
            <person name="Cohen O."/>
            <person name="Gilbert J.A."/>
            <person name="Pupko T."/>
            <person name="Shuman H.A."/>
            <person name="Segal G."/>
        </authorList>
    </citation>
    <scope>NUCLEOTIDE SEQUENCE [LARGE SCALE GENOMIC DNA]</scope>
    <source>
        <strain evidence="1 2">SE-32A-C8</strain>
    </source>
</reference>
<name>A0A0W0TJG9_LEGER</name>
<protein>
    <submittedName>
        <fullName evidence="1">Uncharacterized protein</fullName>
    </submittedName>
</protein>
<sequence length="716" mass="81890">MSLQTIINQLLEKPFKTDCFTVSVKPLHQPDSGYVLQYEYKNTPLFQLEFIERQAEISDGQKIIPLPFKKLHIKRAIVLQDDFSAVSFPNDLPFRKAFSHLDHHDLRGISQQDRDFSVYNYFCGPKIDDVRYGDSFTISTFGTEEISDELKGTCDKLSVPVHFLALETRAHTPEGLKIEEWLWLRDLFRRLGNGMLLFNDEGLSQSYFAIADSAMELNPRSGKYAFARPMKKSSDADDSASDDEDEAMVFGFETEGSYGSQLSAELDSHKHQLKDLFQQAGIDIKSSQVLLEGGNTYCLTNTKGELLVVLGENSLVLTAAYRKQHGYQNLNYIKELKKHPMPQDDFYFNLEKNNHPIQWHDIEEAKFAIAEESNIHSSQLIILSNPLFHIDMIMTQGPNGIILLHDFQLVEDILEPIREQIQNQRQLHPHDRELKRKEAYLDSVLFQNHKLKETLGGFIVSLTKTLQSHGFKVVPIPALAYQYVLNDDCFDADELDDGPRIVLNLVNGITGQWKSGHFLIALSPANDNLRPLLEVTAKILKENGITLYPVGSPEAASLILNGSGSLRCMSFPNGMSGLPDRLISQLTSPPQHGEPVSRMRRKPLGFGRFRRLDQNPFDLRLMDEMIEQLREVRSKEEARQSFSDAYSLFGEQFLSLWSYPETITNQKRKNTDKMPVESEMATNQPQSKYQFNGRFFIRRHEQLPRVAMQKPEPPKQ</sequence>
<accession>A0A0W0TJG9</accession>
<dbReference type="PATRIC" id="fig|448.7.peg.2114"/>
<dbReference type="AlphaFoldDB" id="A0A0W0TJG9"/>
<dbReference type="OrthoDB" id="10021560at2"/>
<proteinExistence type="predicted"/>
<organism evidence="1 2">
    <name type="scientific">Legionella erythra</name>
    <dbReference type="NCBI Taxonomy" id="448"/>
    <lineage>
        <taxon>Bacteria</taxon>
        <taxon>Pseudomonadati</taxon>
        <taxon>Pseudomonadota</taxon>
        <taxon>Gammaproteobacteria</taxon>
        <taxon>Legionellales</taxon>
        <taxon>Legionellaceae</taxon>
        <taxon>Legionella</taxon>
    </lineage>
</organism>
<evidence type="ECO:0000313" key="1">
    <source>
        <dbReference type="EMBL" id="KTC95721.1"/>
    </source>
</evidence>
<keyword evidence="2" id="KW-1185">Reference proteome</keyword>
<dbReference type="RefSeq" id="WP_058527159.1">
    <property type="nucleotide sequence ID" value="NZ_CAAAHY010000014.1"/>
</dbReference>
<evidence type="ECO:0000313" key="2">
    <source>
        <dbReference type="Proteomes" id="UP000054773"/>
    </source>
</evidence>
<dbReference type="Proteomes" id="UP000054773">
    <property type="component" value="Unassembled WGS sequence"/>
</dbReference>
<dbReference type="EMBL" id="LNYA01000032">
    <property type="protein sequence ID" value="KTC95721.1"/>
    <property type="molecule type" value="Genomic_DNA"/>
</dbReference>